<feature type="transmembrane region" description="Helical" evidence="7">
    <location>
        <begin position="279"/>
        <end position="303"/>
    </location>
</feature>
<name>A0ABN8LJ50_9CNID</name>
<organism evidence="11 12">
    <name type="scientific">Porites evermanni</name>
    <dbReference type="NCBI Taxonomy" id="104178"/>
    <lineage>
        <taxon>Eukaryota</taxon>
        <taxon>Metazoa</taxon>
        <taxon>Cnidaria</taxon>
        <taxon>Anthozoa</taxon>
        <taxon>Hexacorallia</taxon>
        <taxon>Scleractinia</taxon>
        <taxon>Fungiina</taxon>
        <taxon>Poritidae</taxon>
        <taxon>Porites</taxon>
    </lineage>
</organism>
<feature type="transmembrane region" description="Helical" evidence="7">
    <location>
        <begin position="698"/>
        <end position="722"/>
    </location>
</feature>
<feature type="transmembrane region" description="Helical" evidence="7">
    <location>
        <begin position="92"/>
        <end position="113"/>
    </location>
</feature>
<feature type="transmembrane region" description="Helical" evidence="7">
    <location>
        <begin position="220"/>
        <end position="239"/>
    </location>
</feature>
<comment type="subcellular location">
    <subcellularLocation>
        <location evidence="1">Cell membrane</location>
        <topology evidence="1">Multi-pass membrane protein</topology>
    </subcellularLocation>
</comment>
<evidence type="ECO:0000256" key="1">
    <source>
        <dbReference type="ARBA" id="ARBA00004651"/>
    </source>
</evidence>
<dbReference type="InterPro" id="IPR018270">
    <property type="entry name" value="C_nuclsd_transpt_met_bac"/>
</dbReference>
<gene>
    <name evidence="11" type="ORF">PEVE_00035447</name>
</gene>
<evidence type="ECO:0000256" key="2">
    <source>
        <dbReference type="ARBA" id="ARBA00009033"/>
    </source>
</evidence>
<evidence type="ECO:0000313" key="11">
    <source>
        <dbReference type="EMBL" id="CAH3017139.1"/>
    </source>
</evidence>
<dbReference type="PANTHER" id="PTHR10590:SF4">
    <property type="entry name" value="SOLUTE CARRIER FAMILY 28 MEMBER 3"/>
    <property type="match status" value="1"/>
</dbReference>
<feature type="transmembrane region" description="Helical" evidence="7">
    <location>
        <begin position="351"/>
        <end position="371"/>
    </location>
</feature>
<feature type="transmembrane region" description="Helical" evidence="7">
    <location>
        <begin position="434"/>
        <end position="455"/>
    </location>
</feature>
<comment type="caution">
    <text evidence="11">The sequence shown here is derived from an EMBL/GenBank/DDBJ whole genome shotgun (WGS) entry which is preliminary data.</text>
</comment>
<evidence type="ECO:0000256" key="4">
    <source>
        <dbReference type="ARBA" id="ARBA00022692"/>
    </source>
</evidence>
<dbReference type="Proteomes" id="UP001159427">
    <property type="component" value="Unassembled WGS sequence"/>
</dbReference>
<dbReference type="InterPro" id="IPR011642">
    <property type="entry name" value="Gate_dom"/>
</dbReference>
<dbReference type="InterPro" id="IPR011657">
    <property type="entry name" value="CNT_C_dom"/>
</dbReference>
<evidence type="ECO:0000259" key="8">
    <source>
        <dbReference type="Pfam" id="PF01773"/>
    </source>
</evidence>
<keyword evidence="3" id="KW-1003">Cell membrane</keyword>
<comment type="similarity">
    <text evidence="2 7">Belongs to the concentrative nucleoside transporter (CNT) (TC 2.A.41) family.</text>
</comment>
<evidence type="ECO:0000259" key="9">
    <source>
        <dbReference type="Pfam" id="PF07662"/>
    </source>
</evidence>
<feature type="transmembrane region" description="Helical" evidence="7">
    <location>
        <begin position="648"/>
        <end position="671"/>
    </location>
</feature>
<evidence type="ECO:0000256" key="6">
    <source>
        <dbReference type="ARBA" id="ARBA00023136"/>
    </source>
</evidence>
<feature type="transmembrane region" description="Helical" evidence="7">
    <location>
        <begin position="192"/>
        <end position="208"/>
    </location>
</feature>
<feature type="transmembrane region" description="Helical" evidence="7">
    <location>
        <begin position="539"/>
        <end position="558"/>
    </location>
</feature>
<feature type="transmembrane region" description="Helical" evidence="7">
    <location>
        <begin position="613"/>
        <end position="636"/>
    </location>
</feature>
<feature type="transmembrane region" description="Helical" evidence="7">
    <location>
        <begin position="579"/>
        <end position="601"/>
    </location>
</feature>
<dbReference type="NCBIfam" id="TIGR00804">
    <property type="entry name" value="nupC"/>
    <property type="match status" value="1"/>
</dbReference>
<feature type="domain" description="Concentrative nucleoside transporter N-terminal" evidence="8">
    <location>
        <begin position="196"/>
        <end position="268"/>
    </location>
</feature>
<feature type="transmembrane region" description="Helical" evidence="7">
    <location>
        <begin position="119"/>
        <end position="138"/>
    </location>
</feature>
<feature type="domain" description="Nucleoside transporter/FeoB GTPase Gate" evidence="10">
    <location>
        <begin position="276"/>
        <end position="374"/>
    </location>
</feature>
<evidence type="ECO:0000259" key="10">
    <source>
        <dbReference type="Pfam" id="PF07670"/>
    </source>
</evidence>
<feature type="domain" description="Concentrative nucleoside transporter C-terminal" evidence="9">
    <location>
        <begin position="609"/>
        <end position="668"/>
    </location>
</feature>
<dbReference type="InterPro" id="IPR002668">
    <property type="entry name" value="CNT_N_dom"/>
</dbReference>
<evidence type="ECO:0000313" key="12">
    <source>
        <dbReference type="Proteomes" id="UP001159427"/>
    </source>
</evidence>
<protein>
    <recommendedName>
        <fullName evidence="7">Sodium/nucleoside cotransporter</fullName>
    </recommendedName>
</protein>
<accession>A0ABN8LJ50</accession>
<evidence type="ECO:0000256" key="5">
    <source>
        <dbReference type="ARBA" id="ARBA00022989"/>
    </source>
</evidence>
<dbReference type="InterPro" id="IPR008276">
    <property type="entry name" value="C_nuclsd_transpt"/>
</dbReference>
<dbReference type="Pfam" id="PF07670">
    <property type="entry name" value="Gate"/>
    <property type="match status" value="1"/>
</dbReference>
<keyword evidence="12" id="KW-1185">Reference proteome</keyword>
<keyword evidence="7" id="KW-0813">Transport</keyword>
<proteinExistence type="inferred from homology"/>
<dbReference type="Pfam" id="PF07662">
    <property type="entry name" value="Nucleos_tra2_C"/>
    <property type="match status" value="3"/>
</dbReference>
<feature type="domain" description="Concentrative nucleoside transporter C-terminal" evidence="9">
    <location>
        <begin position="379"/>
        <end position="595"/>
    </location>
</feature>
<keyword evidence="4 7" id="KW-0812">Transmembrane</keyword>
<sequence>MESPPRKTAVNLEDSGCVVDGLRSALSDEGEDEKSMMLDHLEMSGVNESKSSLKPDDGHTNHQKKFYHVIVAKWEDSPEMNKLSDLWERHGMTVIMICVTVLLLIYSIVAIAVSGFEHVKWLFGITMFLWFCMTYMFIRDHCGADIFRVCIEPIVNAVESRWRYLKWVFFVLVLVALGIFFGLDTAKQPERFVSIAGLVVNILFCWLFSRHPRKVKWRPVIWGLALQFIFGVLILRTSVGFNAFKGLGNQVSIFLDYTNVGAEFVFGADYTKHFFAFKVLPVVIFFSSVISVCYYIGIMQVIIKKIAWLMQKTMKTSGVESLNAAGNIFIGQTEAPLMVRPFLEHVTMSELHAIMTGGFATIAGGVLAAYIEFGVSASHLLSASVMSAPAALAISKLMYPEIEIPETLNEDEIDLPKGNERNVIEAAAKGASTAIALVANIAANLIAFLAFLAFFNGVLSWLGSMVGKPEVSFEYICSYVLRPVAFIMGVEWRDCDVVAELLGIKTFLNEFVAYAKLSEYIKNRQAENGLRTISIRSEIIATYALCGFANFSSIGIQIGGMGPLAPSRRSDMARVAVRALVAGTVACFMTACIAGEIYVFVVVLFKQIRSEIIATYSLCGFANMGSVGVVLGGLGPMAPNRLPDMSKIAIRTLVAGTVACFMTACMAGVLYDETLYESAVGLTTTAATINGTIRSEIIATYALCGFANFASIGVQLGGLGPLAPSRKPDMARVAVRALVAGTVACFMTACIAGLLYDESLYDSVVNIPTTAAPINGTVVPTTSS</sequence>
<keyword evidence="6 7" id="KW-0472">Membrane</keyword>
<feature type="transmembrane region" description="Helical" evidence="7">
    <location>
        <begin position="167"/>
        <end position="186"/>
    </location>
</feature>
<evidence type="ECO:0000256" key="3">
    <source>
        <dbReference type="ARBA" id="ARBA00022475"/>
    </source>
</evidence>
<keyword evidence="5 7" id="KW-1133">Transmembrane helix</keyword>
<dbReference type="EMBL" id="CALNXI010000055">
    <property type="protein sequence ID" value="CAH3017139.1"/>
    <property type="molecule type" value="Genomic_DNA"/>
</dbReference>
<reference evidence="11 12" key="1">
    <citation type="submission" date="2022-05" db="EMBL/GenBank/DDBJ databases">
        <authorList>
            <consortium name="Genoscope - CEA"/>
            <person name="William W."/>
        </authorList>
    </citation>
    <scope>NUCLEOTIDE SEQUENCE [LARGE SCALE GENOMIC DNA]</scope>
</reference>
<dbReference type="PANTHER" id="PTHR10590">
    <property type="entry name" value="SODIUM/NUCLEOSIDE COTRANSPORTER"/>
    <property type="match status" value="1"/>
</dbReference>
<feature type="domain" description="Concentrative nucleoside transporter C-terminal" evidence="9">
    <location>
        <begin position="693"/>
        <end position="753"/>
    </location>
</feature>
<evidence type="ECO:0000256" key="7">
    <source>
        <dbReference type="RuleBase" id="RU362018"/>
    </source>
</evidence>
<feature type="transmembrane region" description="Helical" evidence="7">
    <location>
        <begin position="734"/>
        <end position="756"/>
    </location>
</feature>
<dbReference type="Pfam" id="PF01773">
    <property type="entry name" value="Nucleos_tra2_N"/>
    <property type="match status" value="1"/>
</dbReference>